<organism evidence="2">
    <name type="scientific">Percolomonas cosmopolitus</name>
    <dbReference type="NCBI Taxonomy" id="63605"/>
    <lineage>
        <taxon>Eukaryota</taxon>
        <taxon>Discoba</taxon>
        <taxon>Heterolobosea</taxon>
        <taxon>Tetramitia</taxon>
        <taxon>Eutetramitia</taxon>
        <taxon>Percolomonadidae</taxon>
        <taxon>Percolomonas</taxon>
    </lineage>
</organism>
<accession>A0A7S1PFB4</accession>
<dbReference type="EMBL" id="HBGD01000172">
    <property type="protein sequence ID" value="CAD9076906.1"/>
    <property type="molecule type" value="Transcribed_RNA"/>
</dbReference>
<evidence type="ECO:0000256" key="1">
    <source>
        <dbReference type="SAM" id="MobiDB-lite"/>
    </source>
</evidence>
<gene>
    <name evidence="2" type="ORF">PCOS0759_LOCUS137</name>
</gene>
<proteinExistence type="predicted"/>
<protein>
    <submittedName>
        <fullName evidence="2">Uncharacterized protein</fullName>
    </submittedName>
</protein>
<name>A0A7S1PFB4_9EUKA</name>
<feature type="region of interest" description="Disordered" evidence="1">
    <location>
        <begin position="195"/>
        <end position="224"/>
    </location>
</feature>
<dbReference type="AlphaFoldDB" id="A0A7S1PFB4"/>
<reference evidence="2" key="1">
    <citation type="submission" date="2021-01" db="EMBL/GenBank/DDBJ databases">
        <authorList>
            <person name="Corre E."/>
            <person name="Pelletier E."/>
            <person name="Niang G."/>
            <person name="Scheremetjew M."/>
            <person name="Finn R."/>
            <person name="Kale V."/>
            <person name="Holt S."/>
            <person name="Cochrane G."/>
            <person name="Meng A."/>
            <person name="Brown T."/>
            <person name="Cohen L."/>
        </authorList>
    </citation>
    <scope>NUCLEOTIDE SEQUENCE</scope>
    <source>
        <strain evidence="2">WS</strain>
    </source>
</reference>
<sequence>MSNLPRIDTINENDYIEGRDYVSRVDPGTQFFQGNSDAWDLEDEDQPWTPGFGRPYFKERQYYSNPTVKEVGGPSHRGAVPNSRYKQQKFLHTDDDVVSIFAKPLGDEAPSSEEINSINSGEREFLNVLHYTNNSPCVCHLKNMYLDRCRTPGLSGSNKTMPQWQACVSHFYRFQKCVAKHEQWFESRYTKLKAGTGYQRPGGEPNLVDPQHKRPEDYPEFQGL</sequence>
<evidence type="ECO:0000313" key="2">
    <source>
        <dbReference type="EMBL" id="CAD9076906.1"/>
    </source>
</evidence>